<evidence type="ECO:0000313" key="6">
    <source>
        <dbReference type="EMBL" id="SOD98025.1"/>
    </source>
</evidence>
<dbReference type="PROSITE" id="PS50931">
    <property type="entry name" value="HTH_LYSR"/>
    <property type="match status" value="1"/>
</dbReference>
<protein>
    <submittedName>
        <fullName evidence="6">Transcriptional regulator, LysR family</fullName>
    </submittedName>
</protein>
<evidence type="ECO:0000256" key="2">
    <source>
        <dbReference type="ARBA" id="ARBA00023015"/>
    </source>
</evidence>
<proteinExistence type="inferred from homology"/>
<dbReference type="SUPFAM" id="SSF46785">
    <property type="entry name" value="Winged helix' DNA-binding domain"/>
    <property type="match status" value="1"/>
</dbReference>
<dbReference type="RefSeq" id="WP_159961617.1">
    <property type="nucleotide sequence ID" value="NZ_OCNK01000002.1"/>
</dbReference>
<dbReference type="PRINTS" id="PR00039">
    <property type="entry name" value="HTHLYSR"/>
</dbReference>
<dbReference type="InterPro" id="IPR037402">
    <property type="entry name" value="YidZ_PBP2"/>
</dbReference>
<dbReference type="InterPro" id="IPR005119">
    <property type="entry name" value="LysR_subst-bd"/>
</dbReference>
<evidence type="ECO:0000256" key="4">
    <source>
        <dbReference type="ARBA" id="ARBA00023163"/>
    </source>
</evidence>
<dbReference type="InterPro" id="IPR000847">
    <property type="entry name" value="LysR_HTH_N"/>
</dbReference>
<dbReference type="InterPro" id="IPR050389">
    <property type="entry name" value="LysR-type_TF"/>
</dbReference>
<dbReference type="InterPro" id="IPR036390">
    <property type="entry name" value="WH_DNA-bd_sf"/>
</dbReference>
<keyword evidence="4" id="KW-0804">Transcription</keyword>
<dbReference type="OrthoDB" id="8717159at2"/>
<evidence type="ECO:0000259" key="5">
    <source>
        <dbReference type="PROSITE" id="PS50931"/>
    </source>
</evidence>
<dbReference type="InterPro" id="IPR036388">
    <property type="entry name" value="WH-like_DNA-bd_sf"/>
</dbReference>
<evidence type="ECO:0000256" key="1">
    <source>
        <dbReference type="ARBA" id="ARBA00009437"/>
    </source>
</evidence>
<keyword evidence="7" id="KW-1185">Reference proteome</keyword>
<dbReference type="Gene3D" id="3.40.190.10">
    <property type="entry name" value="Periplasmic binding protein-like II"/>
    <property type="match status" value="2"/>
</dbReference>
<comment type="similarity">
    <text evidence="1">Belongs to the LysR transcriptional regulatory family.</text>
</comment>
<keyword evidence="2" id="KW-0805">Transcription regulation</keyword>
<gene>
    <name evidence="6" type="ORF">SAMN06272739_1696</name>
</gene>
<dbReference type="GO" id="GO:0003677">
    <property type="term" value="F:DNA binding"/>
    <property type="evidence" value="ECO:0007669"/>
    <property type="project" value="UniProtKB-KW"/>
</dbReference>
<name>A0A286GR45_9ACTN</name>
<evidence type="ECO:0000313" key="7">
    <source>
        <dbReference type="Proteomes" id="UP000219482"/>
    </source>
</evidence>
<dbReference type="CDD" id="cd08417">
    <property type="entry name" value="PBP2_Nitroaromatics_like"/>
    <property type="match status" value="1"/>
</dbReference>
<reference evidence="7" key="1">
    <citation type="submission" date="2017-09" db="EMBL/GenBank/DDBJ databases">
        <authorList>
            <person name="Varghese N."/>
            <person name="Submissions S."/>
        </authorList>
    </citation>
    <scope>NUCLEOTIDE SEQUENCE [LARGE SCALE GENOMIC DNA]</scope>
    <source>
        <strain evidence="7">DSM 44270</strain>
    </source>
</reference>
<keyword evidence="3" id="KW-0238">DNA-binding</keyword>
<feature type="domain" description="HTH lysR-type" evidence="5">
    <location>
        <begin position="6"/>
        <end position="63"/>
    </location>
</feature>
<dbReference type="PANTHER" id="PTHR30118:SF15">
    <property type="entry name" value="TRANSCRIPTIONAL REGULATORY PROTEIN"/>
    <property type="match status" value="1"/>
</dbReference>
<dbReference type="GO" id="GO:0003700">
    <property type="term" value="F:DNA-binding transcription factor activity"/>
    <property type="evidence" value="ECO:0007669"/>
    <property type="project" value="InterPro"/>
</dbReference>
<dbReference type="Pfam" id="PF03466">
    <property type="entry name" value="LysR_substrate"/>
    <property type="match status" value="1"/>
</dbReference>
<dbReference type="SUPFAM" id="SSF53850">
    <property type="entry name" value="Periplasmic binding protein-like II"/>
    <property type="match status" value="1"/>
</dbReference>
<dbReference type="Gene3D" id="1.10.10.10">
    <property type="entry name" value="Winged helix-like DNA-binding domain superfamily/Winged helix DNA-binding domain"/>
    <property type="match status" value="1"/>
</dbReference>
<evidence type="ECO:0000256" key="3">
    <source>
        <dbReference type="ARBA" id="ARBA00023125"/>
    </source>
</evidence>
<dbReference type="EMBL" id="OCNK01000002">
    <property type="protein sequence ID" value="SOD98025.1"/>
    <property type="molecule type" value="Genomic_DNA"/>
</dbReference>
<dbReference type="Pfam" id="PF00126">
    <property type="entry name" value="HTH_1"/>
    <property type="match status" value="1"/>
</dbReference>
<organism evidence="6 7">
    <name type="scientific">Blastococcus haudaquaticus</name>
    <dbReference type="NCBI Taxonomy" id="1938745"/>
    <lineage>
        <taxon>Bacteria</taxon>
        <taxon>Bacillati</taxon>
        <taxon>Actinomycetota</taxon>
        <taxon>Actinomycetes</taxon>
        <taxon>Geodermatophilales</taxon>
        <taxon>Geodermatophilaceae</taxon>
        <taxon>Blastococcus</taxon>
    </lineage>
</organism>
<accession>A0A286GR45</accession>
<dbReference type="Proteomes" id="UP000219482">
    <property type="component" value="Unassembled WGS sequence"/>
</dbReference>
<dbReference type="AlphaFoldDB" id="A0A286GR45"/>
<sequence length="316" mass="34722">MKLGQVDLNLLVVLDALLREKNVTRAAESLYLSQPATSTALARLRRVLGDELLYKNGRYLELTPRAESLIEPVREVLATIEQTIVRPPTFDPTADTRRFSVVGSDYVGVMLVRPLIARLSGLTTALRLDAAPVGPRYLEALQRDEIDLAILPDRIVDERSLRDCSGIPVIADRFVGVVWTGHSTAGDRLTAELLASSPYLEYVIEGRRSIVEEELDAAGCTRRVAATAGGFLPMPFMLAGTELVAVLPERLAKRVAAAADIRLLEPEMDLQPLRQSAFWHARRDRDPGHVWLREQLLTVAGSEYPALSEGSAPPGV</sequence>
<dbReference type="PANTHER" id="PTHR30118">
    <property type="entry name" value="HTH-TYPE TRANSCRIPTIONAL REGULATOR LEUO-RELATED"/>
    <property type="match status" value="1"/>
</dbReference>